<dbReference type="Gene3D" id="3.60.40.10">
    <property type="entry name" value="PPM-type phosphatase domain"/>
    <property type="match status" value="1"/>
</dbReference>
<dbReference type="SUPFAM" id="SSF81606">
    <property type="entry name" value="PP2C-like"/>
    <property type="match status" value="1"/>
</dbReference>
<dbReference type="InterPro" id="IPR015655">
    <property type="entry name" value="PP2C"/>
</dbReference>
<dbReference type="CDD" id="cd00143">
    <property type="entry name" value="PP2Cc"/>
    <property type="match status" value="1"/>
</dbReference>
<dbReference type="AlphaFoldDB" id="A0A8G2CMY0"/>
<dbReference type="SMART" id="SM00332">
    <property type="entry name" value="PP2Cc"/>
    <property type="match status" value="1"/>
</dbReference>
<dbReference type="InterPro" id="IPR001932">
    <property type="entry name" value="PPM-type_phosphatase-like_dom"/>
</dbReference>
<organism evidence="2 3">
    <name type="scientific">Acidiphilium rubrum</name>
    <dbReference type="NCBI Taxonomy" id="526"/>
    <lineage>
        <taxon>Bacteria</taxon>
        <taxon>Pseudomonadati</taxon>
        <taxon>Pseudomonadota</taxon>
        <taxon>Alphaproteobacteria</taxon>
        <taxon>Acetobacterales</taxon>
        <taxon>Acidocellaceae</taxon>
        <taxon>Acidiphilium</taxon>
    </lineage>
</organism>
<dbReference type="Pfam" id="PF13672">
    <property type="entry name" value="PP2C_2"/>
    <property type="match status" value="1"/>
</dbReference>
<evidence type="ECO:0000313" key="3">
    <source>
        <dbReference type="Proteomes" id="UP000186308"/>
    </source>
</evidence>
<dbReference type="PROSITE" id="PS51746">
    <property type="entry name" value="PPM_2"/>
    <property type="match status" value="1"/>
</dbReference>
<accession>A0A8G2CMY0</accession>
<dbReference type="GO" id="GO:0004722">
    <property type="term" value="F:protein serine/threonine phosphatase activity"/>
    <property type="evidence" value="ECO:0007669"/>
    <property type="project" value="InterPro"/>
</dbReference>
<sequence length="240" mass="25214">MIPRVTTWAQTHVGTVRRHNEDAYLCRPDLGLWAVADGAGGHQSGELASGMIAAALDRLEPGLTAAELLPRVRVAMNETHTALLHEAGLRGAGTVIASTVVILVLRDTHFACLWAGDSRAYLLRQGALTQITRDHSLVQDLVDQGRLSLAAAEHHPQANVITRALGADGLDLELDKTIGTIEPGDRFLLCSDGLSKTLPVSEIAALLGAPDGVPPTELLIAAALARKGSDNVTAVVVTIG</sequence>
<feature type="domain" description="PPM-type phosphatase" evidence="1">
    <location>
        <begin position="7"/>
        <end position="239"/>
    </location>
</feature>
<comment type="caution">
    <text evidence="2">The sequence shown here is derived from an EMBL/GenBank/DDBJ whole genome shotgun (WGS) entry which is preliminary data.</text>
</comment>
<dbReference type="OrthoDB" id="9801841at2"/>
<evidence type="ECO:0000313" key="2">
    <source>
        <dbReference type="EMBL" id="SIR33412.1"/>
    </source>
</evidence>
<dbReference type="Proteomes" id="UP000186308">
    <property type="component" value="Unassembled WGS sequence"/>
</dbReference>
<name>A0A8G2CMY0_ACIRU</name>
<dbReference type="PANTHER" id="PTHR13832">
    <property type="entry name" value="PROTEIN PHOSPHATASE 2C"/>
    <property type="match status" value="1"/>
</dbReference>
<reference evidence="2 3" key="1">
    <citation type="submission" date="2017-01" db="EMBL/GenBank/DDBJ databases">
        <authorList>
            <person name="Varghese N."/>
            <person name="Submissions S."/>
        </authorList>
    </citation>
    <scope>NUCLEOTIDE SEQUENCE [LARGE SCALE GENOMIC DNA]</scope>
    <source>
        <strain evidence="2 3">ATCC 35905</strain>
    </source>
</reference>
<keyword evidence="3" id="KW-1185">Reference proteome</keyword>
<dbReference type="RefSeq" id="WP_029312505.1">
    <property type="nucleotide sequence ID" value="NZ_FTNE01000025.1"/>
</dbReference>
<evidence type="ECO:0000259" key="1">
    <source>
        <dbReference type="PROSITE" id="PS51746"/>
    </source>
</evidence>
<dbReference type="SMART" id="SM00331">
    <property type="entry name" value="PP2C_SIG"/>
    <property type="match status" value="1"/>
</dbReference>
<dbReference type="EMBL" id="FTNE01000025">
    <property type="protein sequence ID" value="SIR33412.1"/>
    <property type="molecule type" value="Genomic_DNA"/>
</dbReference>
<dbReference type="PANTHER" id="PTHR13832:SF827">
    <property type="entry name" value="PROTEIN PHOSPHATASE 1L"/>
    <property type="match status" value="1"/>
</dbReference>
<dbReference type="InterPro" id="IPR036457">
    <property type="entry name" value="PPM-type-like_dom_sf"/>
</dbReference>
<proteinExistence type="predicted"/>
<protein>
    <submittedName>
        <fullName evidence="2">Protein phosphatase/serine/threonine protein phosphatase Stp1</fullName>
    </submittedName>
</protein>
<gene>
    <name evidence="2" type="ORF">SAMN05421828_12513</name>
</gene>